<comment type="caution">
    <text evidence="1">The sequence shown here is derived from an EMBL/GenBank/DDBJ whole genome shotgun (WGS) entry which is preliminary data.</text>
</comment>
<dbReference type="EMBL" id="WNHU01000709">
    <property type="protein sequence ID" value="MTV44703.1"/>
    <property type="molecule type" value="Genomic_DNA"/>
</dbReference>
<name>A0A7X3BZ60_STREE</name>
<gene>
    <name evidence="1" type="ORF">GM545_14310</name>
</gene>
<sequence length="68" mass="7274">MREDGSIEVEHGIAGARVRKLDIKAAGGGKLFMCDWELYGKIAYESTAPVAIDDATPNSGITYVDDNA</sequence>
<reference evidence="1 2" key="1">
    <citation type="submission" date="2019-11" db="EMBL/GenBank/DDBJ databases">
        <title>Growth characteristics of pneumococcus vary with the chemical composition of the capsule and with environmental conditions.</title>
        <authorList>
            <person name="Tothpal A."/>
            <person name="Desobry K."/>
            <person name="Joshi S."/>
            <person name="Wyllie A.L."/>
            <person name="Weinberger D.M."/>
        </authorList>
    </citation>
    <scope>NUCLEOTIDE SEQUENCE [LARGE SCALE GENOMIC DNA]</scope>
    <source>
        <strain evidence="2">pnumococcus09N</strain>
    </source>
</reference>
<organism evidence="1 2">
    <name type="scientific">Streptococcus pneumoniae</name>
    <dbReference type="NCBI Taxonomy" id="1313"/>
    <lineage>
        <taxon>Bacteria</taxon>
        <taxon>Bacillati</taxon>
        <taxon>Bacillota</taxon>
        <taxon>Bacilli</taxon>
        <taxon>Lactobacillales</taxon>
        <taxon>Streptococcaceae</taxon>
        <taxon>Streptococcus</taxon>
    </lineage>
</organism>
<proteinExistence type="predicted"/>
<dbReference type="AlphaFoldDB" id="A0A7X3BZ60"/>
<protein>
    <submittedName>
        <fullName evidence="1">Uncharacterized protein</fullName>
    </submittedName>
</protein>
<accession>A0A7X3BZ60</accession>
<dbReference type="Proteomes" id="UP000467349">
    <property type="component" value="Unassembled WGS sequence"/>
</dbReference>
<dbReference type="RefSeq" id="WP_155474435.1">
    <property type="nucleotide sequence ID" value="NZ_WNHU01000709.1"/>
</dbReference>
<feature type="non-terminal residue" evidence="1">
    <location>
        <position position="68"/>
    </location>
</feature>
<evidence type="ECO:0000313" key="1">
    <source>
        <dbReference type="EMBL" id="MTV44703.1"/>
    </source>
</evidence>
<evidence type="ECO:0000313" key="2">
    <source>
        <dbReference type="Proteomes" id="UP000467349"/>
    </source>
</evidence>